<feature type="transmembrane region" description="Helical" evidence="7">
    <location>
        <begin position="14"/>
        <end position="35"/>
    </location>
</feature>
<keyword evidence="1" id="KW-0001">2Fe-2S</keyword>
<keyword evidence="7" id="KW-0472">Membrane</keyword>
<evidence type="ECO:0000256" key="5">
    <source>
        <dbReference type="ARBA" id="ARBA00023157"/>
    </source>
</evidence>
<dbReference type="InterPro" id="IPR014349">
    <property type="entry name" value="Rieske_Fe-S_prot"/>
</dbReference>
<evidence type="ECO:0000256" key="4">
    <source>
        <dbReference type="ARBA" id="ARBA00023014"/>
    </source>
</evidence>
<feature type="domain" description="Rieske" evidence="8">
    <location>
        <begin position="51"/>
        <end position="145"/>
    </location>
</feature>
<evidence type="ECO:0000256" key="3">
    <source>
        <dbReference type="ARBA" id="ARBA00023004"/>
    </source>
</evidence>
<dbReference type="PANTHER" id="PTHR10134">
    <property type="entry name" value="CYTOCHROME B-C1 COMPLEX SUBUNIT RIESKE, MITOCHONDRIAL"/>
    <property type="match status" value="1"/>
</dbReference>
<dbReference type="GO" id="GO:0016020">
    <property type="term" value="C:membrane"/>
    <property type="evidence" value="ECO:0007669"/>
    <property type="project" value="InterPro"/>
</dbReference>
<dbReference type="GO" id="GO:0046872">
    <property type="term" value="F:metal ion binding"/>
    <property type="evidence" value="ECO:0007669"/>
    <property type="project" value="UniProtKB-KW"/>
</dbReference>
<evidence type="ECO:0000313" key="9">
    <source>
        <dbReference type="EMBL" id="MDF1612262.1"/>
    </source>
</evidence>
<dbReference type="CDD" id="cd03467">
    <property type="entry name" value="Rieske"/>
    <property type="match status" value="1"/>
</dbReference>
<keyword evidence="5" id="KW-1015">Disulfide bond</keyword>
<proteinExistence type="predicted"/>
<keyword evidence="7" id="KW-0812">Transmembrane</keyword>
<dbReference type="GO" id="GO:0051537">
    <property type="term" value="F:2 iron, 2 sulfur cluster binding"/>
    <property type="evidence" value="ECO:0007669"/>
    <property type="project" value="UniProtKB-KW"/>
</dbReference>
<dbReference type="InterPro" id="IPR005805">
    <property type="entry name" value="Rieske_Fe-S_prot_C"/>
</dbReference>
<keyword evidence="10" id="KW-1185">Reference proteome</keyword>
<evidence type="ECO:0000256" key="2">
    <source>
        <dbReference type="ARBA" id="ARBA00022723"/>
    </source>
</evidence>
<gene>
    <name evidence="9" type="ORF">P0M35_08880</name>
</gene>
<comment type="caution">
    <text evidence="9">The sequence shown here is derived from an EMBL/GenBank/DDBJ whole genome shotgun (WGS) entry which is preliminary data.</text>
</comment>
<keyword evidence="3" id="KW-0408">Iron</keyword>
<dbReference type="PRINTS" id="PR00162">
    <property type="entry name" value="RIESKE"/>
</dbReference>
<evidence type="ECO:0000256" key="1">
    <source>
        <dbReference type="ARBA" id="ARBA00022714"/>
    </source>
</evidence>
<evidence type="ECO:0000313" key="10">
    <source>
        <dbReference type="Proteomes" id="UP001221302"/>
    </source>
</evidence>
<dbReference type="Gene3D" id="2.102.10.10">
    <property type="entry name" value="Rieske [2Fe-2S] iron-sulphur domain"/>
    <property type="match status" value="1"/>
</dbReference>
<dbReference type="InterPro" id="IPR017941">
    <property type="entry name" value="Rieske_2Fe-2S"/>
</dbReference>
<evidence type="ECO:0000259" key="8">
    <source>
        <dbReference type="PROSITE" id="PS51296"/>
    </source>
</evidence>
<dbReference type="PROSITE" id="PS51296">
    <property type="entry name" value="RIESKE"/>
    <property type="match status" value="1"/>
</dbReference>
<reference evidence="9" key="1">
    <citation type="submission" date="2023-03" db="EMBL/GenBank/DDBJ databases">
        <title>Stygiobacter electus gen. nov., sp. nov., facultatively anaerobic thermotolerant bacterium of the class Ignavibacteria from a well of Yessentuki mineral water deposit.</title>
        <authorList>
            <person name="Podosokorskaya O.A."/>
            <person name="Elcheninov A.G."/>
            <person name="Petrova N.F."/>
            <person name="Zavarzina D.G."/>
            <person name="Kublanov I.V."/>
            <person name="Merkel A.Y."/>
        </authorList>
    </citation>
    <scope>NUCLEOTIDE SEQUENCE</scope>
    <source>
        <strain evidence="9">09-Me</strain>
    </source>
</reference>
<name>A0AAE3P1X2_9BACT</name>
<organism evidence="9 10">
    <name type="scientific">Stygiobacter electus</name>
    <dbReference type="NCBI Taxonomy" id="3032292"/>
    <lineage>
        <taxon>Bacteria</taxon>
        <taxon>Pseudomonadati</taxon>
        <taxon>Ignavibacteriota</taxon>
        <taxon>Ignavibacteria</taxon>
        <taxon>Ignavibacteriales</taxon>
        <taxon>Melioribacteraceae</taxon>
        <taxon>Stygiobacter</taxon>
    </lineage>
</organism>
<dbReference type="Pfam" id="PF00355">
    <property type="entry name" value="Rieske"/>
    <property type="match status" value="1"/>
</dbReference>
<protein>
    <submittedName>
        <fullName evidence="9">Rieske (2Fe-2S) protein</fullName>
    </submittedName>
</protein>
<evidence type="ECO:0000256" key="6">
    <source>
        <dbReference type="ARBA" id="ARBA00034078"/>
    </source>
</evidence>
<dbReference type="RefSeq" id="WP_321536032.1">
    <property type="nucleotide sequence ID" value="NZ_JARGDL010000011.1"/>
</dbReference>
<dbReference type="InterPro" id="IPR036922">
    <property type="entry name" value="Rieske_2Fe-2S_sf"/>
</dbReference>
<evidence type="ECO:0000256" key="7">
    <source>
        <dbReference type="SAM" id="Phobius"/>
    </source>
</evidence>
<dbReference type="AlphaFoldDB" id="A0AAE3P1X2"/>
<sequence>MNTTTQKKIPRKDFFKYIINISTSAFLILIVYPIVSFLKPPKQREVEVSDVKISNLDDFAIGDSKIVRFGNKPIIVIRKEKEQFIALSAACTHLDCTVQYKKDESIIWCACHNGKYDLTGRNISGPPPRPLDKFVATLKNNELIITKASS</sequence>
<comment type="cofactor">
    <cofactor evidence="6">
        <name>[2Fe-2S] cluster</name>
        <dbReference type="ChEBI" id="CHEBI:190135"/>
    </cofactor>
</comment>
<dbReference type="EMBL" id="JARGDL010000011">
    <property type="protein sequence ID" value="MDF1612262.1"/>
    <property type="molecule type" value="Genomic_DNA"/>
</dbReference>
<keyword evidence="2" id="KW-0479">Metal-binding</keyword>
<keyword evidence="4" id="KW-0411">Iron-sulfur</keyword>
<accession>A0AAE3P1X2</accession>
<keyword evidence="7" id="KW-1133">Transmembrane helix</keyword>
<dbReference type="SUPFAM" id="SSF50022">
    <property type="entry name" value="ISP domain"/>
    <property type="match status" value="1"/>
</dbReference>
<dbReference type="Proteomes" id="UP001221302">
    <property type="component" value="Unassembled WGS sequence"/>
</dbReference>